<dbReference type="SUPFAM" id="SSF52058">
    <property type="entry name" value="L domain-like"/>
    <property type="match status" value="1"/>
</dbReference>
<dbReference type="PRINTS" id="PR00364">
    <property type="entry name" value="DISEASERSIST"/>
</dbReference>
<dbReference type="Gene3D" id="1.10.8.430">
    <property type="entry name" value="Helical domain of apoptotic protease-activating factors"/>
    <property type="match status" value="2"/>
</dbReference>
<comment type="caution">
    <text evidence="4">The sequence shown here is derived from an EMBL/GenBank/DDBJ whole genome shotgun (WGS) entry which is preliminary data.</text>
</comment>
<evidence type="ECO:0000313" key="4">
    <source>
        <dbReference type="EMBL" id="KAJ7951606.1"/>
    </source>
</evidence>
<keyword evidence="5" id="KW-1185">Reference proteome</keyword>
<dbReference type="Pfam" id="PF01582">
    <property type="entry name" value="TIR"/>
    <property type="match status" value="2"/>
</dbReference>
<dbReference type="Proteomes" id="UP001163823">
    <property type="component" value="Chromosome 11"/>
</dbReference>
<dbReference type="SMART" id="SM00255">
    <property type="entry name" value="TIR"/>
    <property type="match status" value="1"/>
</dbReference>
<dbReference type="EMBL" id="JARAOO010000011">
    <property type="protein sequence ID" value="KAJ7951606.1"/>
    <property type="molecule type" value="Genomic_DNA"/>
</dbReference>
<dbReference type="InterPro" id="IPR036388">
    <property type="entry name" value="WH-like_DNA-bd_sf"/>
</dbReference>
<dbReference type="InterPro" id="IPR032675">
    <property type="entry name" value="LRR_dom_sf"/>
</dbReference>
<dbReference type="GO" id="GO:0006952">
    <property type="term" value="P:defense response"/>
    <property type="evidence" value="ECO:0007669"/>
    <property type="project" value="UniProtKB-KW"/>
</dbReference>
<keyword evidence="1" id="KW-0677">Repeat</keyword>
<dbReference type="GO" id="GO:0007165">
    <property type="term" value="P:signal transduction"/>
    <property type="evidence" value="ECO:0007669"/>
    <property type="project" value="InterPro"/>
</dbReference>
<dbReference type="Gene3D" id="3.40.50.10140">
    <property type="entry name" value="Toll/interleukin-1 receptor homology (TIR) domain"/>
    <property type="match status" value="1"/>
</dbReference>
<dbReference type="Gene3D" id="1.10.10.10">
    <property type="entry name" value="Winged helix-like DNA-binding domain superfamily/Winged helix DNA-binding domain"/>
    <property type="match status" value="1"/>
</dbReference>
<dbReference type="InterPro" id="IPR027417">
    <property type="entry name" value="P-loop_NTPase"/>
</dbReference>
<dbReference type="KEGG" id="qsa:O6P43_027628"/>
<keyword evidence="2" id="KW-0611">Plant defense</keyword>
<dbReference type="InterPro" id="IPR042197">
    <property type="entry name" value="Apaf_helical"/>
</dbReference>
<reference evidence="4" key="1">
    <citation type="journal article" date="2023" name="Science">
        <title>Elucidation of the pathway for biosynthesis of saponin adjuvants from the soapbark tree.</title>
        <authorList>
            <person name="Reed J."/>
            <person name="Orme A."/>
            <person name="El-Demerdash A."/>
            <person name="Owen C."/>
            <person name="Martin L.B.B."/>
            <person name="Misra R.C."/>
            <person name="Kikuchi S."/>
            <person name="Rejzek M."/>
            <person name="Martin A.C."/>
            <person name="Harkess A."/>
            <person name="Leebens-Mack J."/>
            <person name="Louveau T."/>
            <person name="Stephenson M.J."/>
            <person name="Osbourn A."/>
        </authorList>
    </citation>
    <scope>NUCLEOTIDE SEQUENCE</scope>
    <source>
        <strain evidence="4">S10</strain>
    </source>
</reference>
<dbReference type="SMART" id="SM00382">
    <property type="entry name" value="AAA"/>
    <property type="match status" value="2"/>
</dbReference>
<dbReference type="InterPro" id="IPR000157">
    <property type="entry name" value="TIR_dom"/>
</dbReference>
<dbReference type="InterPro" id="IPR044974">
    <property type="entry name" value="Disease_R_plants"/>
</dbReference>
<dbReference type="SUPFAM" id="SSF52540">
    <property type="entry name" value="P-loop containing nucleoside triphosphate hydrolases"/>
    <property type="match status" value="2"/>
</dbReference>
<accession>A0AAD7L4W3</accession>
<sequence length="1170" mass="134345">MDAASSSISSLPSTKYDAFISFRGEDTRKNFVSFLEAAFEREKIDVYIDYRLKKGYDIGRALFKAIEESMLSVVIFSKNYATSKWCLDELLKIVDCMKKNKQVIIPVFYKANPSNVRKQRGSYAKAFANHVRDAIYSTWKHRGSYAKYIRDRRKNKKICSRPPNQNFQKKMRRIKKWRKALTDIANIAGFHSQIYRDENACVEDVVRDVLGKLSVLIGHDSESGLVGINKRIEAIEKLSSGYSTIDCNIFGIWGPSGIGKTTIANELYYKHQSKFEGWYFAANVREKWEKSTEKDDLRNDLVSHILPLTRAKILTPDLPLLTKKRLGRKKVLIVLDDVNMKKQIEYLIGRESVWFPPGSVIIVTTTNKQIIKDCTAEYEVTKLNSDDDLELFSFHAFKTKAPPDYHKEISKMAVSYAKGNPRALEMLGSSFSWCENIEEWKAAFKKLKEKAPKVEQMKEVCSQNEELARFFQVEMHGFGSRIDGHKLQRSGGLQTKTGLCAAPQPPDFTVGLDLHVPKLRRQLLKVGSSVIVLTGVGGLGKTTLAKTLCWDDDVKDKFKDNIFFLTFPKIPNLEMIAQNLFQHLGYEVPLFLSPEDVVHKMENLLRDIGEPILLVLDDVWSGSESIIKKLQLTLPDYKILVTSRFAFQGFGNPYYLESLTTEDATTLFHHVVQQPGINDNTKEYKNLVGKIVKLCGNFPMVLKLVGGSLRGQPIAIWDTMLKQWSKLGKFALDDNANLLDKLGELLEVLGTEEIIKECFMDLSLFPEDQKIPAAALIDMWVELHELDEDDGDVRIYINKLTTRNLADILVTRRLADDLDKYYNYHFITQHDLLREVAIKKNNSVSVYERKRLIVEFSENSFPEWWTEETSQKSSARRLSISTGEDFKPSSCNIEFTEVEVLVLNLRTKNYSLPGFMKKKKNKKKMEKVKVLIVTNYHSSLAEFKRLKRLRSLPNLKRMRLEKVSVPFFVKLEKLKKLSLFMCNVRNAFEIAPDHISEALPNLVEMNVDYCNDVVSLPEGLCDITSLKKLSITNCHKLSSLPGHIRKLKNLEVLRLNSCTDLEELPESIRSLHNLSILDVSYCVSLKNLPENFGKLRGLKKVYRNCCTRIWELPSSITKLKQLDDVICDEEIAALWEIWKPILVKDLNIVVPKLDFNLNWLQRRFPKVSFF</sequence>
<name>A0AAD7L4W3_QUISA</name>
<dbReference type="AlphaFoldDB" id="A0AAD7L4W3"/>
<dbReference type="Pfam" id="PF00931">
    <property type="entry name" value="NB-ARC"/>
    <property type="match status" value="2"/>
</dbReference>
<dbReference type="InterPro" id="IPR035897">
    <property type="entry name" value="Toll_tir_struct_dom_sf"/>
</dbReference>
<dbReference type="InterPro" id="IPR002182">
    <property type="entry name" value="NB-ARC"/>
</dbReference>
<dbReference type="GO" id="GO:0043531">
    <property type="term" value="F:ADP binding"/>
    <property type="evidence" value="ECO:0007669"/>
    <property type="project" value="InterPro"/>
</dbReference>
<gene>
    <name evidence="4" type="ORF">O6P43_027628</name>
</gene>
<protein>
    <submittedName>
        <fullName evidence="4">NBS-LRR disease resistance protein</fullName>
    </submittedName>
</protein>
<dbReference type="PANTHER" id="PTHR11017">
    <property type="entry name" value="LEUCINE-RICH REPEAT-CONTAINING PROTEIN"/>
    <property type="match status" value="1"/>
</dbReference>
<organism evidence="4 5">
    <name type="scientific">Quillaja saponaria</name>
    <name type="common">Soap bark tree</name>
    <dbReference type="NCBI Taxonomy" id="32244"/>
    <lineage>
        <taxon>Eukaryota</taxon>
        <taxon>Viridiplantae</taxon>
        <taxon>Streptophyta</taxon>
        <taxon>Embryophyta</taxon>
        <taxon>Tracheophyta</taxon>
        <taxon>Spermatophyta</taxon>
        <taxon>Magnoliopsida</taxon>
        <taxon>eudicotyledons</taxon>
        <taxon>Gunneridae</taxon>
        <taxon>Pentapetalae</taxon>
        <taxon>rosids</taxon>
        <taxon>fabids</taxon>
        <taxon>Fabales</taxon>
        <taxon>Quillajaceae</taxon>
        <taxon>Quillaja</taxon>
    </lineage>
</organism>
<dbReference type="InterPro" id="IPR003593">
    <property type="entry name" value="AAA+_ATPase"/>
</dbReference>
<dbReference type="Gene3D" id="3.80.10.10">
    <property type="entry name" value="Ribonuclease Inhibitor"/>
    <property type="match status" value="1"/>
</dbReference>
<evidence type="ECO:0000313" key="5">
    <source>
        <dbReference type="Proteomes" id="UP001163823"/>
    </source>
</evidence>
<dbReference type="PANTHER" id="PTHR11017:SF479">
    <property type="entry name" value="DISEASE RESISTANCE PROTEIN (TIR-NBS-LRR CLASS) FAMILY"/>
    <property type="match status" value="1"/>
</dbReference>
<evidence type="ECO:0000256" key="1">
    <source>
        <dbReference type="ARBA" id="ARBA00022737"/>
    </source>
</evidence>
<dbReference type="PROSITE" id="PS50104">
    <property type="entry name" value="TIR"/>
    <property type="match status" value="1"/>
</dbReference>
<dbReference type="Gene3D" id="3.40.50.300">
    <property type="entry name" value="P-loop containing nucleotide triphosphate hydrolases"/>
    <property type="match status" value="2"/>
</dbReference>
<dbReference type="SUPFAM" id="SSF52200">
    <property type="entry name" value="Toll/Interleukin receptor TIR domain"/>
    <property type="match status" value="1"/>
</dbReference>
<feature type="domain" description="TIR" evidence="3">
    <location>
        <begin position="14"/>
        <end position="213"/>
    </location>
</feature>
<evidence type="ECO:0000259" key="3">
    <source>
        <dbReference type="PROSITE" id="PS50104"/>
    </source>
</evidence>
<proteinExistence type="predicted"/>
<evidence type="ECO:0000256" key="2">
    <source>
        <dbReference type="ARBA" id="ARBA00022821"/>
    </source>
</evidence>